<sequence length="323" mass="36531">MEYVLGALVLFVLVLLMKGIRVVQQAETIIIERLGRYHRTLESGINIIIPLIDKPRPIDWRFVRTDPSGKSLYIAMRTPKIDLRETVYDFPRQGVITRDNVTIEINALLYFQVVEPMKAVYEISNLPDAIQKLTQTTLRNVIGDLELDETLTSRDTINSKLRAILDEASHKWGVKVNRVELQDIIPPRDIQEAMEKQMRAERDRRATILTAEASKKSAVLESEGMRESEINRAEGEKRSQILIAEGEAEARMRVANGEAEAIKSVASAVAQSKGDPTQYLIAIRYIEAMKEMAMNGNKTVFMPYEASGVMSSLAAMKEIWKQP</sequence>
<dbReference type="AlphaFoldDB" id="A0A1M3L1N9"/>
<gene>
    <name evidence="4" type="ORF">BGO89_03500</name>
</gene>
<evidence type="ECO:0000259" key="3">
    <source>
        <dbReference type="SMART" id="SM00244"/>
    </source>
</evidence>
<dbReference type="InterPro" id="IPR001107">
    <property type="entry name" value="Band_7"/>
</dbReference>
<comment type="caution">
    <text evidence="4">The sequence shown here is derived from an EMBL/GenBank/DDBJ whole genome shotgun (WGS) entry which is preliminary data.</text>
</comment>
<accession>A0A1M3L1N9</accession>
<proteinExistence type="inferred from homology"/>
<dbReference type="STRING" id="1895771.BGO89_03500"/>
<evidence type="ECO:0000256" key="1">
    <source>
        <dbReference type="ARBA" id="ARBA00004167"/>
    </source>
</evidence>
<protein>
    <recommendedName>
        <fullName evidence="3">Band 7 domain-containing protein</fullName>
    </recommendedName>
</protein>
<comment type="subcellular location">
    <subcellularLocation>
        <location evidence="1">Membrane</location>
        <topology evidence="1">Single-pass membrane protein</topology>
    </subcellularLocation>
</comment>
<dbReference type="PANTHER" id="PTHR43327">
    <property type="entry name" value="STOMATIN-LIKE PROTEIN 2, MITOCHONDRIAL"/>
    <property type="match status" value="1"/>
</dbReference>
<dbReference type="InterPro" id="IPR050710">
    <property type="entry name" value="Band7/mec-2_domain"/>
</dbReference>
<dbReference type="GO" id="GO:0098552">
    <property type="term" value="C:side of membrane"/>
    <property type="evidence" value="ECO:0007669"/>
    <property type="project" value="UniProtKB-ARBA"/>
</dbReference>
<dbReference type="PANTHER" id="PTHR43327:SF10">
    <property type="entry name" value="STOMATIN-LIKE PROTEIN 2, MITOCHONDRIAL"/>
    <property type="match status" value="1"/>
</dbReference>
<dbReference type="FunFam" id="3.30.479.30:FF:000004">
    <property type="entry name" value="Putative membrane protease family, stomatin"/>
    <property type="match status" value="1"/>
</dbReference>
<dbReference type="Pfam" id="PF01145">
    <property type="entry name" value="Band_7"/>
    <property type="match status" value="1"/>
</dbReference>
<dbReference type="SUPFAM" id="SSF117892">
    <property type="entry name" value="Band 7/SPFH domain"/>
    <property type="match status" value="1"/>
</dbReference>
<dbReference type="EMBL" id="MKVH01000014">
    <property type="protein sequence ID" value="OJX58838.1"/>
    <property type="molecule type" value="Genomic_DNA"/>
</dbReference>
<dbReference type="CDD" id="cd08829">
    <property type="entry name" value="SPFH_paraslipin"/>
    <property type="match status" value="1"/>
</dbReference>
<evidence type="ECO:0000313" key="4">
    <source>
        <dbReference type="EMBL" id="OJX58838.1"/>
    </source>
</evidence>
<evidence type="ECO:0000256" key="2">
    <source>
        <dbReference type="ARBA" id="ARBA00008164"/>
    </source>
</evidence>
<name>A0A1M3L1N9_9BACT</name>
<evidence type="ECO:0000313" key="5">
    <source>
        <dbReference type="Proteomes" id="UP000184233"/>
    </source>
</evidence>
<reference evidence="4 5" key="1">
    <citation type="submission" date="2016-09" db="EMBL/GenBank/DDBJ databases">
        <title>Genome-resolved meta-omics ties microbial dynamics to process performance in biotechnology for thiocyanate degradation.</title>
        <authorList>
            <person name="Kantor R.S."/>
            <person name="Huddy R.J."/>
            <person name="Iyer R."/>
            <person name="Thomas B.C."/>
            <person name="Brown C.T."/>
            <person name="Anantharaman K."/>
            <person name="Tringe S."/>
            <person name="Hettich R.L."/>
            <person name="Harrison S.T."/>
            <person name="Banfield J.F."/>
        </authorList>
    </citation>
    <scope>NUCLEOTIDE SEQUENCE [LARGE SCALE GENOMIC DNA]</scope>
    <source>
        <strain evidence="4">59-99</strain>
    </source>
</reference>
<dbReference type="Proteomes" id="UP000184233">
    <property type="component" value="Unassembled WGS sequence"/>
</dbReference>
<feature type="domain" description="Band 7" evidence="3">
    <location>
        <begin position="18"/>
        <end position="198"/>
    </location>
</feature>
<dbReference type="SMART" id="SM00244">
    <property type="entry name" value="PHB"/>
    <property type="match status" value="1"/>
</dbReference>
<dbReference type="InterPro" id="IPR036013">
    <property type="entry name" value="Band_7/SPFH_dom_sf"/>
</dbReference>
<comment type="similarity">
    <text evidence="2">Belongs to the band 7/mec-2 family.</text>
</comment>
<dbReference type="GO" id="GO:0005886">
    <property type="term" value="C:plasma membrane"/>
    <property type="evidence" value="ECO:0007669"/>
    <property type="project" value="UniProtKB-ARBA"/>
</dbReference>
<organism evidence="4 5">
    <name type="scientific">Candidatus Kapaibacterium thiocyanatum</name>
    <dbReference type="NCBI Taxonomy" id="1895771"/>
    <lineage>
        <taxon>Bacteria</taxon>
        <taxon>Pseudomonadati</taxon>
        <taxon>Candidatus Kapaibacteriota</taxon>
        <taxon>Candidatus Kapaibacteriia</taxon>
        <taxon>Candidatus Kapaibacteriales</taxon>
        <taxon>Candidatus Kapaibacteriaceae</taxon>
        <taxon>Candidatus Kapaibacterium</taxon>
    </lineage>
</organism>
<dbReference type="Gene3D" id="3.30.479.30">
    <property type="entry name" value="Band 7 domain"/>
    <property type="match status" value="1"/>
</dbReference>